<reference evidence="2 3" key="1">
    <citation type="submission" date="2019-12" db="EMBL/GenBank/DDBJ databases">
        <authorList>
            <person name="Garlena R.A."/>
            <person name="Russell D.A."/>
            <person name="Pope W.H."/>
            <person name="Jacobs-Sera D."/>
            <person name="Hatfull G.F."/>
        </authorList>
    </citation>
    <scope>NUCLEOTIDE SEQUENCE [LARGE SCALE GENOMIC DNA]</scope>
</reference>
<organism evidence="2 3">
    <name type="scientific">Mycobacterium phage Imvubu</name>
    <dbReference type="NCBI Taxonomy" id="2686233"/>
    <lineage>
        <taxon>Viruses</taxon>
        <taxon>Duplodnaviria</taxon>
        <taxon>Heunggongvirae</taxon>
        <taxon>Uroviricota</taxon>
        <taxon>Caudoviricetes</taxon>
        <taxon>Bclasvirinae</taxon>
        <taxon>Imvubuvirus</taxon>
        <taxon>Imvubuvirus imvubu</taxon>
    </lineage>
</organism>
<sequence length="246" mass="26441">MTFSWPVDRSGFGELPAEGQPDHARKLAEQQAAAQLAVSIMWALSGRQFGLTDAIARPCRGPLRNHHGPGPVTSYVLSWEGYGWITPPCGCAGACRLTGPNAIHLPGPVHRVLKVELAGVELPANVWVAEGNILYRREGPWPSQDLNRPLGDAGTWGVYYERGIPVPIGVDQLTGTLAKEMLTAIADDPGRCRLPRTVTTVSRQGVTYRAYDPAAIYASGKTGLAEVDMWLASVNPHALMASPTVI</sequence>
<dbReference type="Proteomes" id="UP000464404">
    <property type="component" value="Segment"/>
</dbReference>
<dbReference type="GeneID" id="60321376"/>
<proteinExistence type="predicted"/>
<keyword evidence="3" id="KW-1185">Reference proteome</keyword>
<dbReference type="KEGG" id="vg:60321376"/>
<name>A0A6B9L7E6_9CAUD</name>
<protein>
    <submittedName>
        <fullName evidence="2">Head-to-tail adaptor</fullName>
    </submittedName>
</protein>
<gene>
    <name evidence="2" type="primary">16</name>
    <name evidence="2" type="ORF">PBI_IMVUBU_16</name>
</gene>
<accession>A0A6B9L7E6</accession>
<dbReference type="RefSeq" id="YP_009949966.1">
    <property type="nucleotide sequence ID" value="NC_051586.1"/>
</dbReference>
<feature type="region of interest" description="Disordered" evidence="1">
    <location>
        <begin position="1"/>
        <end position="25"/>
    </location>
</feature>
<evidence type="ECO:0000313" key="2">
    <source>
        <dbReference type="EMBL" id="QHB37757.1"/>
    </source>
</evidence>
<dbReference type="EMBL" id="MN813693">
    <property type="protein sequence ID" value="QHB37757.1"/>
    <property type="molecule type" value="Genomic_DNA"/>
</dbReference>
<evidence type="ECO:0000313" key="3">
    <source>
        <dbReference type="Proteomes" id="UP000464404"/>
    </source>
</evidence>
<evidence type="ECO:0000256" key="1">
    <source>
        <dbReference type="SAM" id="MobiDB-lite"/>
    </source>
</evidence>